<sequence length="54" mass="6414">MIYNEQKPRLLQSGLYVTTHFKFNINKLNDLILLMVLHLKCTRLLQIILDIDTN</sequence>
<reference evidence="1" key="1">
    <citation type="submission" date="2016-04" db="EMBL/GenBank/DDBJ databases">
        <authorList>
            <person name="Evans L.H."/>
            <person name="Alamgir A."/>
            <person name="Owens N."/>
            <person name="Weber N.D."/>
            <person name="Virtaneva K."/>
            <person name="Barbian K."/>
            <person name="Babar A."/>
            <person name="Rosenke K."/>
        </authorList>
    </citation>
    <scope>NUCLEOTIDE SEQUENCE</scope>
    <source>
        <strain evidence="1">86-2</strain>
        <strain evidence="2">92-3</strain>
    </source>
</reference>
<organism evidence="1">
    <name type="scientific">uncultured Citrobacter sp</name>
    <dbReference type="NCBI Taxonomy" id="200446"/>
    <lineage>
        <taxon>Bacteria</taxon>
        <taxon>Pseudomonadati</taxon>
        <taxon>Pseudomonadota</taxon>
        <taxon>Gammaproteobacteria</taxon>
        <taxon>Enterobacterales</taxon>
        <taxon>Enterobacteriaceae</taxon>
        <taxon>Citrobacter</taxon>
        <taxon>environmental samples</taxon>
    </lineage>
</organism>
<dbReference type="EMBL" id="FLUB01000016">
    <property type="protein sequence ID" value="SBV63662.1"/>
    <property type="molecule type" value="Genomic_DNA"/>
</dbReference>
<dbReference type="EMBL" id="FLUA01000019">
    <property type="protein sequence ID" value="SBV62429.1"/>
    <property type="molecule type" value="Genomic_DNA"/>
</dbReference>
<name>A0A212I6R1_9ENTR</name>
<evidence type="ECO:0000313" key="1">
    <source>
        <dbReference type="EMBL" id="SBV62429.1"/>
    </source>
</evidence>
<accession>A0A212I6R1</accession>
<evidence type="ECO:0000313" key="2">
    <source>
        <dbReference type="EMBL" id="SBV63662.1"/>
    </source>
</evidence>
<proteinExistence type="predicted"/>
<protein>
    <submittedName>
        <fullName evidence="1">Uncharacterized protein</fullName>
    </submittedName>
</protein>
<gene>
    <name evidence="1" type="ORF">KL86CIT2_220004</name>
    <name evidence="2" type="ORF">KM92CIT3_40005</name>
</gene>
<dbReference type="AlphaFoldDB" id="A0A212I6R1"/>